<keyword evidence="7" id="KW-1185">Reference proteome</keyword>
<dbReference type="Proteomes" id="UP000801492">
    <property type="component" value="Unassembled WGS sequence"/>
</dbReference>
<dbReference type="SUPFAM" id="SSF48371">
    <property type="entry name" value="ARM repeat"/>
    <property type="match status" value="1"/>
</dbReference>
<dbReference type="PANTHER" id="PTHR13673:SF0">
    <property type="entry name" value="VPS35 ENDOSOMAL PROTEIN-SORTING FACTOR-LIKE"/>
    <property type="match status" value="1"/>
</dbReference>
<dbReference type="GO" id="GO:0032456">
    <property type="term" value="P:endocytic recycling"/>
    <property type="evidence" value="ECO:0007669"/>
    <property type="project" value="InterPro"/>
</dbReference>
<dbReference type="InterPro" id="IPR029705">
    <property type="entry name" value="VPS35L"/>
</dbReference>
<protein>
    <recommendedName>
        <fullName evidence="8">VPS35 endosomal protein sorting factor-like</fullName>
    </recommendedName>
</protein>
<sequence length="955" mass="107946">MGSNNVEWRTLIFPDNHSICKVLPKYEVDDHPLKSTAVERIPRRILGSQPSTGRSTPVSTPAALLQPLSDALEGLDPLTQFAIQETDPLTQMAVEVSVTDDSVNTKKSRERKISLDMEPWSSRKNIILAKFTTSEKLSIVTSFLSEGEKVVVKAQSSAVDKVQHRLEQLDYFEEGSQRKLDLSQAEYVGRIEQLNKELVSAWHSEQRVKALKIAIQCAKVLADSDVLRFYPSKFVLITDILDIFGQLVYERLRTKADYYKPGSKVPTALPEGFTPDMVPESVKETCRNWFYKIASIRELVPRLYVEMAILKSYSFLTSSEYSAALMRLTHMIRGIGNPLVAVYARCYLCRVGISITAPGADTHYLVENFYDFLDTYSQLFGRYVTEELKIQKMPFSTYLTLYTPALDFILQAVASGAPESLLAELLERCRTHENNSLLLNTIMAAFKPSYISSRTLQFLDLISQCTKQDFPSHLLLRTLGLCVCVCPPPAEQRRQIVNIVWHSIGNLSNPEDYISCVEVWVQFVVQYFTSREVNVIIGDIVTHLAPDRAYEQYYTQLKTIVDKIVSNIQDFEALLAMDNFLPLLDLFQQETVKVEVCKSILTACNAVQHTSDPVITNALMFLCNVLHDSVNALTVEDERRQISELLCSVIRRVDYGRDFEQQLSFYVEARGSFSNLDTVLAQLVHCVNTLAVNTRQIVRGHHTRKTGSFVRACAAYCFITIPSIESVFTRLELYLLSGQVALFNNCLGQADACFKAAIGLISELTMQPEDKQKNPENFLISYTRNFLSTLLVVPDSPDRGVLNLVRMLLNTLKSLDWDPKNGSLAYLYLDVLNMLSAMAQENYLYHVDKVESNDTLYGSDPKFIHEIDKMSTLVLAELLSQLKQLGPCRKQALIALELMVKIATLADLNISTIFTLALNLWQLCLKHGNTDTKYLVSPVKQLTTLIFIQNKLLLL</sequence>
<dbReference type="InterPro" id="IPR016024">
    <property type="entry name" value="ARM-type_fold"/>
</dbReference>
<reference evidence="6" key="1">
    <citation type="submission" date="2019-08" db="EMBL/GenBank/DDBJ databases">
        <title>The genome of the North American firefly Photinus pyralis.</title>
        <authorList>
            <consortium name="Photinus pyralis genome working group"/>
            <person name="Fallon T.R."/>
            <person name="Sander Lower S.E."/>
            <person name="Weng J.-K."/>
        </authorList>
    </citation>
    <scope>NUCLEOTIDE SEQUENCE</scope>
    <source>
        <strain evidence="6">TRF0915ILg1</strain>
        <tissue evidence="6">Whole body</tissue>
    </source>
</reference>
<comment type="subcellular location">
    <subcellularLocation>
        <location evidence="1">Endosome</location>
    </subcellularLocation>
</comment>
<gene>
    <name evidence="6" type="ORF">ILUMI_22610</name>
</gene>
<dbReference type="GO" id="GO:0015031">
    <property type="term" value="P:protein transport"/>
    <property type="evidence" value="ECO:0007669"/>
    <property type="project" value="UniProtKB-KW"/>
</dbReference>
<keyword evidence="4" id="KW-0967">Endosome</keyword>
<dbReference type="GO" id="GO:0005768">
    <property type="term" value="C:endosome"/>
    <property type="evidence" value="ECO:0007669"/>
    <property type="project" value="UniProtKB-SubCell"/>
</dbReference>
<dbReference type="AlphaFoldDB" id="A0A8K0G2F5"/>
<evidence type="ECO:0000313" key="7">
    <source>
        <dbReference type="Proteomes" id="UP000801492"/>
    </source>
</evidence>
<evidence type="ECO:0000256" key="1">
    <source>
        <dbReference type="ARBA" id="ARBA00004177"/>
    </source>
</evidence>
<comment type="similarity">
    <text evidence="2">Belongs to the VPS35L family.</text>
</comment>
<evidence type="ECO:0000313" key="6">
    <source>
        <dbReference type="EMBL" id="KAF2883546.1"/>
    </source>
</evidence>
<dbReference type="OrthoDB" id="1734063at2759"/>
<evidence type="ECO:0000256" key="5">
    <source>
        <dbReference type="ARBA" id="ARBA00022927"/>
    </source>
</evidence>
<evidence type="ECO:0008006" key="8">
    <source>
        <dbReference type="Google" id="ProtNLM"/>
    </source>
</evidence>
<evidence type="ECO:0000256" key="3">
    <source>
        <dbReference type="ARBA" id="ARBA00022448"/>
    </source>
</evidence>
<evidence type="ECO:0000256" key="4">
    <source>
        <dbReference type="ARBA" id="ARBA00022753"/>
    </source>
</evidence>
<evidence type="ECO:0000256" key="2">
    <source>
        <dbReference type="ARBA" id="ARBA00010704"/>
    </source>
</evidence>
<dbReference type="EMBL" id="VTPC01090355">
    <property type="protein sequence ID" value="KAF2883546.1"/>
    <property type="molecule type" value="Genomic_DNA"/>
</dbReference>
<comment type="caution">
    <text evidence="6">The sequence shown here is derived from an EMBL/GenBank/DDBJ whole genome shotgun (WGS) entry which is preliminary data.</text>
</comment>
<keyword evidence="5" id="KW-0653">Protein transport</keyword>
<proteinExistence type="inferred from homology"/>
<accession>A0A8K0G2F5</accession>
<organism evidence="6 7">
    <name type="scientific">Ignelater luminosus</name>
    <name type="common">Cucubano</name>
    <name type="synonym">Pyrophorus luminosus</name>
    <dbReference type="NCBI Taxonomy" id="2038154"/>
    <lineage>
        <taxon>Eukaryota</taxon>
        <taxon>Metazoa</taxon>
        <taxon>Ecdysozoa</taxon>
        <taxon>Arthropoda</taxon>
        <taxon>Hexapoda</taxon>
        <taxon>Insecta</taxon>
        <taxon>Pterygota</taxon>
        <taxon>Neoptera</taxon>
        <taxon>Endopterygota</taxon>
        <taxon>Coleoptera</taxon>
        <taxon>Polyphaga</taxon>
        <taxon>Elateriformia</taxon>
        <taxon>Elateroidea</taxon>
        <taxon>Elateridae</taxon>
        <taxon>Agrypninae</taxon>
        <taxon>Pyrophorini</taxon>
        <taxon>Ignelater</taxon>
    </lineage>
</organism>
<keyword evidence="3" id="KW-0813">Transport</keyword>
<dbReference type="PANTHER" id="PTHR13673">
    <property type="entry name" value="ESOPHAGEAL CANCER ASSOCIATED PROTEIN"/>
    <property type="match status" value="1"/>
</dbReference>
<name>A0A8K0G2F5_IGNLU</name>